<sequence length="351" mass="39945">MSQQKKKSSKKGSTSEQQSTMSKFGKYDTGEYDPEGKTIEERVKEVMDISKAHGGTFTKAKHDAAMAEIQKLNVHSISEYVLHFKYKRRDLYGREQVDDIIPDRTKSHMLVATSYQQMAALGSLVPFNPQENMEIKKEACCGGIDKSESVIWKNEWMESQFRKDLEQTLENAKDNLPRIDKILCFGLGPLNNQASYARHRAIYAISTFYSLMGIQVQVYVQDHRYCPECINEVARHHCMPFDDAMAFVDKKAFVVSIRPGYVVRQRVTEYGSADGGPAAMLCAPINDRGHSSTRDSDPPSDFAYEYIQGYDEFNLSDEGENDFFGDLRLYLKKREAPEPHEEPGSIIRSPV</sequence>
<evidence type="ECO:0000313" key="2">
    <source>
        <dbReference type="EMBL" id="KAF2257089.1"/>
    </source>
</evidence>
<dbReference type="RefSeq" id="XP_033692093.1">
    <property type="nucleotide sequence ID" value="XM_033832570.1"/>
</dbReference>
<evidence type="ECO:0008006" key="4">
    <source>
        <dbReference type="Google" id="ProtNLM"/>
    </source>
</evidence>
<dbReference type="Proteomes" id="UP000800094">
    <property type="component" value="Unassembled WGS sequence"/>
</dbReference>
<accession>A0A6A6J2Z8</accession>
<dbReference type="PANTHER" id="PTHR42080">
    <property type="entry name" value="SRR1 DOMAIN-CONTAINING PROTEIN"/>
    <property type="match status" value="1"/>
</dbReference>
<dbReference type="OrthoDB" id="5230585at2759"/>
<proteinExistence type="predicted"/>
<feature type="compositionally biased region" description="Basic residues" evidence="1">
    <location>
        <begin position="1"/>
        <end position="10"/>
    </location>
</feature>
<dbReference type="AlphaFoldDB" id="A0A6A6J2Z8"/>
<name>A0A6A6J2Z8_9PLEO</name>
<reference evidence="2" key="1">
    <citation type="journal article" date="2020" name="Stud. Mycol.">
        <title>101 Dothideomycetes genomes: a test case for predicting lifestyles and emergence of pathogens.</title>
        <authorList>
            <person name="Haridas S."/>
            <person name="Albert R."/>
            <person name="Binder M."/>
            <person name="Bloem J."/>
            <person name="Labutti K."/>
            <person name="Salamov A."/>
            <person name="Andreopoulos B."/>
            <person name="Baker S."/>
            <person name="Barry K."/>
            <person name="Bills G."/>
            <person name="Bluhm B."/>
            <person name="Cannon C."/>
            <person name="Castanera R."/>
            <person name="Culley D."/>
            <person name="Daum C."/>
            <person name="Ezra D."/>
            <person name="Gonzalez J."/>
            <person name="Henrissat B."/>
            <person name="Kuo A."/>
            <person name="Liang C."/>
            <person name="Lipzen A."/>
            <person name="Lutzoni F."/>
            <person name="Magnuson J."/>
            <person name="Mondo S."/>
            <person name="Nolan M."/>
            <person name="Ohm R."/>
            <person name="Pangilinan J."/>
            <person name="Park H.-J."/>
            <person name="Ramirez L."/>
            <person name="Alfaro M."/>
            <person name="Sun H."/>
            <person name="Tritt A."/>
            <person name="Yoshinaga Y."/>
            <person name="Zwiers L.-H."/>
            <person name="Turgeon B."/>
            <person name="Goodwin S."/>
            <person name="Spatafora J."/>
            <person name="Crous P."/>
            <person name="Grigoriev I."/>
        </authorList>
    </citation>
    <scope>NUCLEOTIDE SEQUENCE</scope>
    <source>
        <strain evidence="2">CBS 122368</strain>
    </source>
</reference>
<feature type="compositionally biased region" description="Basic and acidic residues" evidence="1">
    <location>
        <begin position="25"/>
        <end position="36"/>
    </location>
</feature>
<evidence type="ECO:0000313" key="3">
    <source>
        <dbReference type="Proteomes" id="UP000800094"/>
    </source>
</evidence>
<evidence type="ECO:0000256" key="1">
    <source>
        <dbReference type="SAM" id="MobiDB-lite"/>
    </source>
</evidence>
<dbReference type="PANTHER" id="PTHR42080:SF1">
    <property type="entry name" value="SRR1-LIKE DOMAIN-CONTAINING PROTEIN"/>
    <property type="match status" value="1"/>
</dbReference>
<feature type="region of interest" description="Disordered" evidence="1">
    <location>
        <begin position="1"/>
        <end position="36"/>
    </location>
</feature>
<dbReference type="EMBL" id="ML987189">
    <property type="protein sequence ID" value="KAF2257089.1"/>
    <property type="molecule type" value="Genomic_DNA"/>
</dbReference>
<keyword evidence="3" id="KW-1185">Reference proteome</keyword>
<gene>
    <name evidence="2" type="ORF">BU26DRAFT_558504</name>
</gene>
<organism evidence="2 3">
    <name type="scientific">Trematosphaeria pertusa</name>
    <dbReference type="NCBI Taxonomy" id="390896"/>
    <lineage>
        <taxon>Eukaryota</taxon>
        <taxon>Fungi</taxon>
        <taxon>Dikarya</taxon>
        <taxon>Ascomycota</taxon>
        <taxon>Pezizomycotina</taxon>
        <taxon>Dothideomycetes</taxon>
        <taxon>Pleosporomycetidae</taxon>
        <taxon>Pleosporales</taxon>
        <taxon>Massarineae</taxon>
        <taxon>Trematosphaeriaceae</taxon>
        <taxon>Trematosphaeria</taxon>
    </lineage>
</organism>
<dbReference type="GeneID" id="54585900"/>
<protein>
    <recommendedName>
        <fullName evidence="4">SRR1-like domain-containing protein</fullName>
    </recommendedName>
</protein>